<dbReference type="InterPro" id="IPR008672">
    <property type="entry name" value="Mad1"/>
</dbReference>
<reference evidence="8 10" key="1">
    <citation type="journal article" date="2010" name="BMC Genomics">
        <title>Combination of measures distinguishes pre-miRNAs from other stem-loops in the genome of the newly sequenced Anopheles darlingi.</title>
        <authorList>
            <person name="Mendes N.D."/>
            <person name="Freitas A.T."/>
            <person name="Vasconcelos A.T."/>
            <person name="Sagot M.F."/>
        </authorList>
    </citation>
    <scope>NUCLEOTIDE SEQUENCE</scope>
</reference>
<dbReference type="Gene3D" id="1.20.5.170">
    <property type="match status" value="1"/>
</dbReference>
<feature type="coiled-coil region" evidence="7">
    <location>
        <begin position="231"/>
        <end position="385"/>
    </location>
</feature>
<keyword evidence="6" id="KW-0131">Cell cycle</keyword>
<feature type="coiled-coil region" evidence="7">
    <location>
        <begin position="153"/>
        <end position="201"/>
    </location>
</feature>
<dbReference type="GO" id="GO:0051301">
    <property type="term" value="P:cell division"/>
    <property type="evidence" value="ECO:0007669"/>
    <property type="project" value="UniProtKB-KW"/>
</dbReference>
<dbReference type="SUPFAM" id="SSF75704">
    <property type="entry name" value="Mitotic arrest deficient-like 1, Mad1"/>
    <property type="match status" value="1"/>
</dbReference>
<comment type="subcellular location">
    <subcellularLocation>
        <location evidence="1">Nucleus</location>
    </subcellularLocation>
</comment>
<dbReference type="PANTHER" id="PTHR23168">
    <property type="entry name" value="MITOTIC SPINDLE ASSEMBLY CHECKPOINT PROTEIN MAD1 MITOTIC ARREST DEFICIENT-LIKE PROTEIN 1"/>
    <property type="match status" value="1"/>
</dbReference>
<evidence type="ECO:0000256" key="3">
    <source>
        <dbReference type="ARBA" id="ARBA00022618"/>
    </source>
</evidence>
<evidence type="ECO:0000256" key="5">
    <source>
        <dbReference type="ARBA" id="ARBA00023242"/>
    </source>
</evidence>
<protein>
    <recommendedName>
        <fullName evidence="11">Mitotic checkpoint protein mad1</fullName>
    </recommendedName>
</protein>
<proteinExistence type="inferred from homology"/>
<reference evidence="9" key="4">
    <citation type="submission" date="2015-06" db="UniProtKB">
        <authorList>
            <consortium name="EnsemblMetazoa"/>
        </authorList>
    </citation>
    <scope>IDENTIFICATION</scope>
</reference>
<dbReference type="AlphaFoldDB" id="W5JR05"/>
<feature type="coiled-coil region" evidence="7">
    <location>
        <begin position="431"/>
        <end position="472"/>
    </location>
</feature>
<dbReference type="PANTHER" id="PTHR23168:SF0">
    <property type="entry name" value="MITOTIC SPINDLE ASSEMBLY CHECKPOINT PROTEIN MAD1"/>
    <property type="match status" value="1"/>
</dbReference>
<sequence>MGCSTARVLLPFQSSSAVLVHGFSKNELFSEFCAAECNKNVLSGAMMDIGRDEESADVTRLSNSSFEISRKKRRISGLGLSGVHDTINDVNTSTESLSSTVNSTQLVAQSPWETRRMKADLIEARSRITVLKKEIEHQNTVMATNQLRNQHKISSLEQELAHSSKKAAELEKHLTAVRKREHAAKEELVRTRNQFNQLKQSSDEQQFELQSSLAKLEQKYNCDTSELGSEIRELTAQVSDLMLQMSGVQEELDVTRGINDTLQSKADAYDQTKRELEQTISKLEETESRVKKLEFECGSHGDWQKLSKATTARLKKSTEYEHENIRMREELKNLRDLIGNKLLLEEQVSNLQARVDRYEQQEAAAATIEVRVKELENELNDWKQLGRDYCPKKDGTQRSEPSAALLRHHIAQLLQKDVILTSEQSTAVSEQHQTREAFDRLRMEKDSLEKQSEEYKRSLKHYQLVLQRVQRKLKLVISERDCLKQVVENFENDLTIDHSIAQAGQDSQQLQERIKSLEKVLTNYQEHCQKLEAEIQSKQVVSDTEVSNALTSEQYQELRKEIDSLRMENQTIRRRKQELELEIEQNRVRSIAPILRHTDSLAVQAFDQHQNSVEKLQAEIERLRAKIRSMQENGGEQHLEATVTNSNMTMNVMELNNMRAKAEMLESKMKQMKEKFREASVEFRDICYLLFGYRVDRVSNNNYRVRSMYADNDEDYLNFQLDESSGKLNMLASRYGQSLLEQVDGLLNMHGSLPVFLSTLTLDLFKRTTIMDATSDG</sequence>
<dbReference type="Gene3D" id="1.10.287.1490">
    <property type="match status" value="1"/>
</dbReference>
<feature type="coiled-coil region" evidence="7">
    <location>
        <begin position="500"/>
        <end position="682"/>
    </location>
</feature>
<reference evidence="8" key="2">
    <citation type="submission" date="2010-05" db="EMBL/GenBank/DDBJ databases">
        <authorList>
            <person name="Almeida L.G."/>
            <person name="Nicolas M.F."/>
            <person name="Souza R.C."/>
            <person name="Vasconcelos A.T.R."/>
        </authorList>
    </citation>
    <scope>NUCLEOTIDE SEQUENCE</scope>
</reference>
<evidence type="ECO:0000256" key="2">
    <source>
        <dbReference type="ARBA" id="ARBA00008029"/>
    </source>
</evidence>
<dbReference type="EnsemblMetazoa" id="ADAC002479-RA">
    <property type="protein sequence ID" value="ADAC002479-PA"/>
    <property type="gene ID" value="ADAC002479"/>
</dbReference>
<organism evidence="8">
    <name type="scientific">Anopheles darlingi</name>
    <name type="common">Mosquito</name>
    <dbReference type="NCBI Taxonomy" id="43151"/>
    <lineage>
        <taxon>Eukaryota</taxon>
        <taxon>Metazoa</taxon>
        <taxon>Ecdysozoa</taxon>
        <taxon>Arthropoda</taxon>
        <taxon>Hexapoda</taxon>
        <taxon>Insecta</taxon>
        <taxon>Pterygota</taxon>
        <taxon>Neoptera</taxon>
        <taxon>Endopterygota</taxon>
        <taxon>Diptera</taxon>
        <taxon>Nematocera</taxon>
        <taxon>Culicoidea</taxon>
        <taxon>Culicidae</taxon>
        <taxon>Anophelinae</taxon>
        <taxon>Anopheles</taxon>
    </lineage>
</organism>
<dbReference type="HOGENOM" id="CLU_393441_0_0_1"/>
<dbReference type="GO" id="GO:0005635">
    <property type="term" value="C:nuclear envelope"/>
    <property type="evidence" value="ECO:0007669"/>
    <property type="project" value="TreeGrafter"/>
</dbReference>
<dbReference type="VEuPathDB" id="VectorBase:ADAC002479"/>
<name>W5JR05_ANODA</name>
<keyword evidence="5" id="KW-0539">Nucleus</keyword>
<evidence type="ECO:0000313" key="10">
    <source>
        <dbReference type="Proteomes" id="UP000000673"/>
    </source>
</evidence>
<keyword evidence="3" id="KW-0132">Cell division</keyword>
<evidence type="ECO:0000256" key="1">
    <source>
        <dbReference type="ARBA" id="ARBA00004123"/>
    </source>
</evidence>
<dbReference type="EMBL" id="ADMH02000584">
    <property type="protein sequence ID" value="ETN65738.1"/>
    <property type="molecule type" value="Genomic_DNA"/>
</dbReference>
<keyword evidence="7" id="KW-0175">Coiled coil</keyword>
<dbReference type="GO" id="GO:0051315">
    <property type="term" value="P:attachment of mitotic spindle microtubules to kinetochore"/>
    <property type="evidence" value="ECO:0007669"/>
    <property type="project" value="TreeGrafter"/>
</dbReference>
<dbReference type="GO" id="GO:0000776">
    <property type="term" value="C:kinetochore"/>
    <property type="evidence" value="ECO:0007669"/>
    <property type="project" value="TreeGrafter"/>
</dbReference>
<gene>
    <name evidence="8" type="ORF">AND_002479</name>
</gene>
<dbReference type="FunCoup" id="W5JR05">
    <property type="interactions" value="1300"/>
</dbReference>
<dbReference type="OMA" id="RDFYKQM"/>
<dbReference type="VEuPathDB" id="VectorBase:ADAR2_003348"/>
<accession>W5JR05</accession>
<evidence type="ECO:0000256" key="6">
    <source>
        <dbReference type="ARBA" id="ARBA00023306"/>
    </source>
</evidence>
<reference evidence="8" key="3">
    <citation type="journal article" date="2013" name="Nucleic Acids Res.">
        <title>The genome of Anopheles darlingi, the main neotropical malaria vector.</title>
        <authorList>
            <person name="Marinotti O."/>
            <person name="Cerqueira G.C."/>
            <person name="de Almeida L.G."/>
            <person name="Ferro M.I."/>
            <person name="Loreto E.L."/>
            <person name="Zaha A."/>
            <person name="Teixeira S.M."/>
            <person name="Wespiser A.R."/>
            <person name="Almeida E Silva A."/>
            <person name="Schlindwein A.D."/>
            <person name="Pacheco A.C."/>
            <person name="Silva A.L."/>
            <person name="Graveley B.R."/>
            <person name="Walenz B.P."/>
            <person name="Lima Bde A."/>
            <person name="Ribeiro C.A."/>
            <person name="Nunes-Silva C.G."/>
            <person name="de Carvalho C.R."/>
            <person name="Soares C.M."/>
            <person name="de Menezes C.B."/>
            <person name="Matiolli C."/>
            <person name="Caffrey D."/>
            <person name="Araujo D.A."/>
            <person name="de Oliveira D.M."/>
            <person name="Golenbock D."/>
            <person name="Grisard E.C."/>
            <person name="Fantinatti-Garboggini F."/>
            <person name="de Carvalho F.M."/>
            <person name="Barcellos F.G."/>
            <person name="Prosdocimi F."/>
            <person name="May G."/>
            <person name="Azevedo Junior G.M."/>
            <person name="Guimaraes G.M."/>
            <person name="Goldman G.H."/>
            <person name="Padilha I.Q."/>
            <person name="Batista Jda S."/>
            <person name="Ferro J.A."/>
            <person name="Ribeiro J.M."/>
            <person name="Fietto J.L."/>
            <person name="Dabbas K.M."/>
            <person name="Cerdeira L."/>
            <person name="Agnez-Lima L.F."/>
            <person name="Brocchi M."/>
            <person name="de Carvalho M.O."/>
            <person name="Teixeira Mde M."/>
            <person name="Diniz Maia Mde M."/>
            <person name="Goldman M.H."/>
            <person name="Cruz Schneider M.P."/>
            <person name="Felipe M.S."/>
            <person name="Hungria M."/>
            <person name="Nicolas M.F."/>
            <person name="Pereira M."/>
            <person name="Montes M.A."/>
            <person name="Cantao M.E."/>
            <person name="Vincentz M."/>
            <person name="Rafael M.S."/>
            <person name="Silverman N."/>
            <person name="Stoco P.H."/>
            <person name="Souza R.C."/>
            <person name="Vicentini R."/>
            <person name="Gazzinelli R.T."/>
            <person name="Neves Rde O."/>
            <person name="Silva R."/>
            <person name="Astolfi-Filho S."/>
            <person name="Maciel T.E."/>
            <person name="Urmenyi T.P."/>
            <person name="Tadei W.P."/>
            <person name="Camargo E.P."/>
            <person name="de Vasconcelos A.T."/>
        </authorList>
    </citation>
    <scope>NUCLEOTIDE SEQUENCE</scope>
</reference>
<evidence type="ECO:0000256" key="7">
    <source>
        <dbReference type="SAM" id="Coils"/>
    </source>
</evidence>
<evidence type="ECO:0000313" key="9">
    <source>
        <dbReference type="EnsemblMetazoa" id="ADAC002479-PA"/>
    </source>
</evidence>
<dbReference type="STRING" id="43151.W5JR05"/>
<evidence type="ECO:0008006" key="11">
    <source>
        <dbReference type="Google" id="ProtNLM"/>
    </source>
</evidence>
<dbReference type="GO" id="GO:0007094">
    <property type="term" value="P:mitotic spindle assembly checkpoint signaling"/>
    <property type="evidence" value="ECO:0007669"/>
    <property type="project" value="InterPro"/>
</dbReference>
<dbReference type="eggNOG" id="KOG4593">
    <property type="taxonomic scope" value="Eukaryota"/>
</dbReference>
<dbReference type="Gene3D" id="3.30.457.60">
    <property type="match status" value="1"/>
</dbReference>
<keyword evidence="10" id="KW-1185">Reference proteome</keyword>
<comment type="similarity">
    <text evidence="2">Belongs to the MAD1 family.</text>
</comment>
<dbReference type="Pfam" id="PF05557">
    <property type="entry name" value="MAD"/>
    <property type="match status" value="1"/>
</dbReference>
<evidence type="ECO:0000256" key="4">
    <source>
        <dbReference type="ARBA" id="ARBA00022776"/>
    </source>
</evidence>
<evidence type="ECO:0000313" key="8">
    <source>
        <dbReference type="EMBL" id="ETN65738.1"/>
    </source>
</evidence>
<keyword evidence="4" id="KW-0498">Mitosis</keyword>
<dbReference type="GO" id="GO:0072686">
    <property type="term" value="C:mitotic spindle"/>
    <property type="evidence" value="ECO:0007669"/>
    <property type="project" value="TreeGrafter"/>
</dbReference>
<dbReference type="Gene3D" id="6.10.250.90">
    <property type="match status" value="1"/>
</dbReference>
<dbReference type="Proteomes" id="UP000000673">
    <property type="component" value="Unassembled WGS sequence"/>
</dbReference>